<dbReference type="AlphaFoldDB" id="A0A9J6PDU1"/>
<gene>
    <name evidence="2" type="ORF">NJQ99_14215</name>
</gene>
<dbReference type="Proteomes" id="UP001055804">
    <property type="component" value="Unassembled WGS sequence"/>
</dbReference>
<comment type="caution">
    <text evidence="2">The sequence shown here is derived from an EMBL/GenBank/DDBJ whole genome shotgun (WGS) entry which is preliminary data.</text>
</comment>
<dbReference type="Gene3D" id="1.10.238.10">
    <property type="entry name" value="EF-hand"/>
    <property type="match status" value="1"/>
</dbReference>
<feature type="compositionally biased region" description="Gly residues" evidence="1">
    <location>
        <begin position="214"/>
        <end position="224"/>
    </location>
</feature>
<accession>A0A9J6PDU1</accession>
<keyword evidence="3" id="KW-1185">Reference proteome</keyword>
<name>A0A9J6PDU1_9PROT</name>
<feature type="region of interest" description="Disordered" evidence="1">
    <location>
        <begin position="212"/>
        <end position="232"/>
    </location>
</feature>
<dbReference type="InterPro" id="IPR011992">
    <property type="entry name" value="EF-hand-dom_pair"/>
</dbReference>
<proteinExistence type="predicted"/>
<organism evidence="2 3">
    <name type="scientific">Futiania mangrovi</name>
    <dbReference type="NCBI Taxonomy" id="2959716"/>
    <lineage>
        <taxon>Bacteria</taxon>
        <taxon>Pseudomonadati</taxon>
        <taxon>Pseudomonadota</taxon>
        <taxon>Alphaproteobacteria</taxon>
        <taxon>Futianiales</taxon>
        <taxon>Futianiaceae</taxon>
        <taxon>Futiania</taxon>
    </lineage>
</organism>
<reference evidence="2" key="1">
    <citation type="submission" date="2022-06" db="EMBL/GenBank/DDBJ databases">
        <title>Isolation and Genomics of Futiania mangrovii gen. nov., sp. nov., a Rare and Metabolically-versatile member in the Class Alphaproteobacteria.</title>
        <authorList>
            <person name="Liu L."/>
            <person name="Huang W.-C."/>
            <person name="Pan J."/>
            <person name="Li J."/>
            <person name="Huang Y."/>
            <person name="Du H."/>
            <person name="Liu Y."/>
            <person name="Li M."/>
        </authorList>
    </citation>
    <scope>NUCLEOTIDE SEQUENCE</scope>
    <source>
        <strain evidence="2">FT118</strain>
    </source>
</reference>
<evidence type="ECO:0000313" key="3">
    <source>
        <dbReference type="Proteomes" id="UP001055804"/>
    </source>
</evidence>
<sequence length="306" mass="32571">MASAELRADIIAAMRNDGKVDLEEFTDIVKENSGDDISDEAIERAFNEMSSSDTSTPLAIRDAVGAAEEYDAEMEDEASGSDVDRAEVQDDVLDALSDDDQVSFAEFEAIYNKYGDGSMSSDELRDLYENADSFDAESMTDALMEAFGSGMNEELMDDVVDALADDDQVTFAEFQALVDKHGGTDMSDAELRDAYSDIDTFDAQSVYDGVMDATGGGSSSGSSGGSSSVSDAIDDAMADGRVDEPEFRSIALDAIEAAGLPRTVLSDSGINSIFAEIQREGNDTDPAEIQKGIDLAVSIARDIEAL</sequence>
<evidence type="ECO:0000256" key="1">
    <source>
        <dbReference type="SAM" id="MobiDB-lite"/>
    </source>
</evidence>
<dbReference type="RefSeq" id="WP_269333537.1">
    <property type="nucleotide sequence ID" value="NZ_JAMZFT010000003.1"/>
</dbReference>
<dbReference type="EMBL" id="JAMZFT010000003">
    <property type="protein sequence ID" value="MCP1337573.1"/>
    <property type="molecule type" value="Genomic_DNA"/>
</dbReference>
<protein>
    <submittedName>
        <fullName evidence="2">Uncharacterized protein</fullName>
    </submittedName>
</protein>
<evidence type="ECO:0000313" key="2">
    <source>
        <dbReference type="EMBL" id="MCP1337573.1"/>
    </source>
</evidence>
<dbReference type="SUPFAM" id="SSF47473">
    <property type="entry name" value="EF-hand"/>
    <property type="match status" value="1"/>
</dbReference>